<dbReference type="OrthoDB" id="9975114at2759"/>
<dbReference type="SUPFAM" id="SSF50249">
    <property type="entry name" value="Nucleic acid-binding proteins"/>
    <property type="match status" value="1"/>
</dbReference>
<dbReference type="GO" id="GO:0003743">
    <property type="term" value="F:translation initiation factor activity"/>
    <property type="evidence" value="ECO:0007669"/>
    <property type="project" value="UniProtKB-KW"/>
</dbReference>
<comment type="similarity">
    <text evidence="1">Belongs to the eIF-5A family.</text>
</comment>
<organism evidence="3 4">
    <name type="scientific">Tritrichomonas foetus</name>
    <dbReference type="NCBI Taxonomy" id="1144522"/>
    <lineage>
        <taxon>Eukaryota</taxon>
        <taxon>Metamonada</taxon>
        <taxon>Parabasalia</taxon>
        <taxon>Tritrichomonadida</taxon>
        <taxon>Tritrichomonadidae</taxon>
        <taxon>Tritrichomonas</taxon>
    </lineage>
</organism>
<evidence type="ECO:0000259" key="2">
    <source>
        <dbReference type="SMART" id="SM01376"/>
    </source>
</evidence>
<sequence>MALIIFSTENKKTLHFKMMSDYEINQIDDSSVDASYIAANKLHNGCFIMIEGHPSKIVDIKVTKDGKHGHAKATIMGMDVFSGKKRMTCISATHEVMVPNVKRSELQLINIDGDMLQLLDKNGNMNESFSLENEDEDMKDKLHELAEDGNDIILSIIHYGTESKILGYKSN</sequence>
<dbReference type="InterPro" id="IPR012340">
    <property type="entry name" value="NA-bd_OB-fold"/>
</dbReference>
<dbReference type="GO" id="GO:0003723">
    <property type="term" value="F:RNA binding"/>
    <property type="evidence" value="ECO:0007669"/>
    <property type="project" value="InterPro"/>
</dbReference>
<dbReference type="Proteomes" id="UP000179807">
    <property type="component" value="Unassembled WGS sequence"/>
</dbReference>
<dbReference type="GeneID" id="94844335"/>
<dbReference type="SUPFAM" id="SSF50104">
    <property type="entry name" value="Translation proteins SH3-like domain"/>
    <property type="match status" value="1"/>
</dbReference>
<accession>A0A1J4JKL8</accession>
<evidence type="ECO:0000313" key="4">
    <source>
        <dbReference type="Proteomes" id="UP000179807"/>
    </source>
</evidence>
<dbReference type="GO" id="GO:0043022">
    <property type="term" value="F:ribosome binding"/>
    <property type="evidence" value="ECO:0007669"/>
    <property type="project" value="UniProtKB-UniRule"/>
</dbReference>
<keyword evidence="4" id="KW-1185">Reference proteome</keyword>
<proteinExistence type="inferred from homology"/>
<dbReference type="RefSeq" id="XP_068352322.1">
    <property type="nucleotide sequence ID" value="XM_068509631.1"/>
</dbReference>
<dbReference type="InterPro" id="IPR008991">
    <property type="entry name" value="Translation_prot_SH3-like_sf"/>
</dbReference>
<evidence type="ECO:0000256" key="1">
    <source>
        <dbReference type="RuleBase" id="RU362005"/>
    </source>
</evidence>
<dbReference type="GO" id="GO:0003746">
    <property type="term" value="F:translation elongation factor activity"/>
    <property type="evidence" value="ECO:0007669"/>
    <property type="project" value="UniProtKB-UniRule"/>
</dbReference>
<name>A0A1J4JKL8_9EUKA</name>
<dbReference type="PIRSF" id="PIRSF003025">
    <property type="entry name" value="eIF5A"/>
    <property type="match status" value="1"/>
</dbReference>
<evidence type="ECO:0000313" key="3">
    <source>
        <dbReference type="EMBL" id="OHS99185.1"/>
    </source>
</evidence>
<dbReference type="AlphaFoldDB" id="A0A1J4JKL8"/>
<dbReference type="InterPro" id="IPR014722">
    <property type="entry name" value="Rib_uL2_dom2"/>
</dbReference>
<dbReference type="InterPro" id="IPR048670">
    <property type="entry name" value="IF5A-like_N"/>
</dbReference>
<protein>
    <recommendedName>
        <fullName evidence="1">Eukaryotic translation initiation factor 5A</fullName>
        <shortName evidence="1">eIF-5A</shortName>
    </recommendedName>
</protein>
<reference evidence="3" key="1">
    <citation type="submission" date="2016-10" db="EMBL/GenBank/DDBJ databases">
        <authorList>
            <person name="Benchimol M."/>
            <person name="Almeida L.G."/>
            <person name="Vasconcelos A.T."/>
            <person name="Perreira-Neves A."/>
            <person name="Rosa I.A."/>
            <person name="Tasca T."/>
            <person name="Bogo M.R."/>
            <person name="de Souza W."/>
        </authorList>
    </citation>
    <scope>NUCLEOTIDE SEQUENCE [LARGE SCALE GENOMIC DNA]</scope>
    <source>
        <strain evidence="3">K</strain>
    </source>
</reference>
<comment type="PTM">
    <text evidence="1">eIF-5A seems to be the only eukaryotic protein to have a hypusine residue which is a post-translational modification of a lysine by the addition of a butylamino group.</text>
</comment>
<keyword evidence="1" id="KW-0385">Hypusine</keyword>
<dbReference type="InterPro" id="IPR020189">
    <property type="entry name" value="IF5A_C"/>
</dbReference>
<dbReference type="EMBL" id="MLAK01001018">
    <property type="protein sequence ID" value="OHS99185.1"/>
    <property type="molecule type" value="Genomic_DNA"/>
</dbReference>
<dbReference type="VEuPathDB" id="TrichDB:TRFO_34391"/>
<comment type="caution">
    <text evidence="3">The sequence shown here is derived from an EMBL/GenBank/DDBJ whole genome shotgun (WGS) entry which is preliminary data.</text>
</comment>
<gene>
    <name evidence="3" type="primary">EIF5A</name>
    <name evidence="3" type="ORF">TRFO_34391</name>
</gene>
<keyword evidence="3" id="KW-0396">Initiation factor</keyword>
<dbReference type="Pfam" id="PF01287">
    <property type="entry name" value="eIF-5a"/>
    <property type="match status" value="1"/>
</dbReference>
<dbReference type="InterPro" id="IPR001884">
    <property type="entry name" value="IF5A-like"/>
</dbReference>
<dbReference type="Gene3D" id="2.40.50.140">
    <property type="entry name" value="Nucleic acid-binding proteins"/>
    <property type="match status" value="1"/>
</dbReference>
<dbReference type="SMART" id="SM01376">
    <property type="entry name" value="eIF-5a"/>
    <property type="match status" value="1"/>
</dbReference>
<dbReference type="NCBIfam" id="TIGR00037">
    <property type="entry name" value="eIF_5A"/>
    <property type="match status" value="1"/>
</dbReference>
<dbReference type="GO" id="GO:0045905">
    <property type="term" value="P:positive regulation of translational termination"/>
    <property type="evidence" value="ECO:0007669"/>
    <property type="project" value="UniProtKB-UniRule"/>
</dbReference>
<dbReference type="PANTHER" id="PTHR11673">
    <property type="entry name" value="TRANSLATION INITIATION FACTOR 5A FAMILY MEMBER"/>
    <property type="match status" value="1"/>
</dbReference>
<dbReference type="GO" id="GO:0045901">
    <property type="term" value="P:positive regulation of translational elongation"/>
    <property type="evidence" value="ECO:0007669"/>
    <property type="project" value="UniProtKB-UniRule"/>
</dbReference>
<keyword evidence="1" id="KW-0648">Protein biosynthesis</keyword>
<dbReference type="Pfam" id="PF21485">
    <property type="entry name" value="IF5A-like_N"/>
    <property type="match status" value="1"/>
</dbReference>
<comment type="function">
    <text evidence="1">Translation factor that promotes translation elongation and termination, particularly upon ribosome stalling at specific amino acid sequence contexts. Binds between the exit (E) and peptidyl (P) site of the ribosome and promotes rescue of stalled ribosome: specifically required for efficient translation of polyproline-containing peptides as well as other motifs that stall the ribosome. Acts as ribosome quality control (RQC) cofactor by joining the RQC complex to facilitate peptidyl transfer during CAT tailing step.</text>
</comment>
<dbReference type="Gene3D" id="2.30.30.30">
    <property type="match status" value="1"/>
</dbReference>
<feature type="domain" description="Translation initiation factor 5A C-terminal" evidence="2">
    <location>
        <begin position="100"/>
        <end position="169"/>
    </location>
</feature>